<feature type="signal peptide" evidence="9">
    <location>
        <begin position="1"/>
        <end position="25"/>
    </location>
</feature>
<dbReference type="RefSeq" id="XP_060540349.1">
    <property type="nucleotide sequence ID" value="XM_060684366.1"/>
</dbReference>
<keyword evidence="3" id="KW-0053">Apoptosis</keyword>
<organism evidence="11 12">
    <name type="scientific">Pantherophis guttatus</name>
    <name type="common">Corn snake</name>
    <name type="synonym">Elaphe guttata</name>
    <dbReference type="NCBI Taxonomy" id="94885"/>
    <lineage>
        <taxon>Eukaryota</taxon>
        <taxon>Metazoa</taxon>
        <taxon>Chordata</taxon>
        <taxon>Craniata</taxon>
        <taxon>Vertebrata</taxon>
        <taxon>Euteleostomi</taxon>
        <taxon>Lepidosauria</taxon>
        <taxon>Squamata</taxon>
        <taxon>Bifurcata</taxon>
        <taxon>Unidentata</taxon>
        <taxon>Episquamata</taxon>
        <taxon>Toxicofera</taxon>
        <taxon>Serpentes</taxon>
        <taxon>Colubroidea</taxon>
        <taxon>Colubridae</taxon>
        <taxon>Colubrinae</taxon>
        <taxon>Pantherophis</taxon>
    </lineage>
</organism>
<keyword evidence="4 9" id="KW-0732">Signal</keyword>
<protein>
    <submittedName>
        <fullName evidence="12 13">Tumor necrosis factor receptor superfamily member 6B-like isoform X2</fullName>
    </submittedName>
</protein>
<comment type="caution">
    <text evidence="8">Lacks conserved residue(s) required for the propagation of feature annotation.</text>
</comment>
<keyword evidence="2" id="KW-0964">Secreted</keyword>
<gene>
    <name evidence="12 13 14" type="primary">LOC132709737</name>
</gene>
<dbReference type="InterPro" id="IPR001368">
    <property type="entry name" value="TNFR/NGFR_Cys_rich_reg"/>
</dbReference>
<proteinExistence type="predicted"/>
<evidence type="ECO:0000256" key="4">
    <source>
        <dbReference type="ARBA" id="ARBA00022729"/>
    </source>
</evidence>
<dbReference type="Proteomes" id="UP001652622">
    <property type="component" value="Unplaced"/>
</dbReference>
<reference evidence="12 13" key="1">
    <citation type="submission" date="2025-05" db="UniProtKB">
        <authorList>
            <consortium name="RefSeq"/>
        </authorList>
    </citation>
    <scope>IDENTIFICATION</scope>
    <source>
        <tissue evidence="12 13">Blood</tissue>
    </source>
</reference>
<dbReference type="Pfam" id="PF00020">
    <property type="entry name" value="TNFR_c6"/>
    <property type="match status" value="2"/>
</dbReference>
<dbReference type="RefSeq" id="XP_060540350.1">
    <property type="nucleotide sequence ID" value="XM_060684367.1"/>
</dbReference>
<dbReference type="PANTHER" id="PTHR23097">
    <property type="entry name" value="TUMOR NECROSIS FACTOR RECEPTOR SUPERFAMILY MEMBER"/>
    <property type="match status" value="1"/>
</dbReference>
<dbReference type="SUPFAM" id="SSF57586">
    <property type="entry name" value="TNF receptor-like"/>
    <property type="match status" value="2"/>
</dbReference>
<accession>A0ABM3YW73</accession>
<dbReference type="PROSITE" id="PS50050">
    <property type="entry name" value="TNFR_NGFR_2"/>
    <property type="match status" value="1"/>
</dbReference>
<dbReference type="RefSeq" id="XP_060540351.1">
    <property type="nucleotide sequence ID" value="XM_060684368.1"/>
</dbReference>
<dbReference type="Gene3D" id="2.10.50.10">
    <property type="entry name" value="Tumor Necrosis Factor Receptor, subunit A, domain 2"/>
    <property type="match status" value="2"/>
</dbReference>
<dbReference type="InterPro" id="IPR052459">
    <property type="entry name" value="TNFRSF_decoy_receptor"/>
</dbReference>
<sequence>MQNLCQWAMWSVLLWSSLTLEYSASLPKFEWIDPQTHEKLLCHKCPPGMSIVKPCTRDDFTECLTCDYGKYIPYWNTLDRCMYCNFPCGTLEVEVAPCMLTQNRVCECKPGYHAEKLLCIKHTKCPPGSGVVQHGNPREDTQCSVCPEGSFSSKHSIEETCQTHRNCDAEDLRVNVPGTIFHDAYCTACRTKKDLEVGLGTGVCLEAALDFVPFQLKSPRRLQQLHSQLTQIAPGTEKKKPIEELQVDLHNHLFLLKRLHGRQQAWNMVQVALTKLKLERILQNVLSRFSVV</sequence>
<dbReference type="GeneID" id="132709737"/>
<evidence type="ECO:0000256" key="7">
    <source>
        <dbReference type="ARBA" id="ARBA00023180"/>
    </source>
</evidence>
<keyword evidence="6 8" id="KW-1015">Disulfide bond</keyword>
<evidence type="ECO:0000256" key="2">
    <source>
        <dbReference type="ARBA" id="ARBA00022525"/>
    </source>
</evidence>
<name>A0ABM3YW73_PANGU</name>
<evidence type="ECO:0000256" key="5">
    <source>
        <dbReference type="ARBA" id="ARBA00022737"/>
    </source>
</evidence>
<evidence type="ECO:0000256" key="3">
    <source>
        <dbReference type="ARBA" id="ARBA00022703"/>
    </source>
</evidence>
<evidence type="ECO:0000256" key="6">
    <source>
        <dbReference type="ARBA" id="ARBA00023157"/>
    </source>
</evidence>
<evidence type="ECO:0000313" key="14">
    <source>
        <dbReference type="RefSeq" id="XP_060540351.1"/>
    </source>
</evidence>
<evidence type="ECO:0000256" key="1">
    <source>
        <dbReference type="ARBA" id="ARBA00004613"/>
    </source>
</evidence>
<evidence type="ECO:0000313" key="13">
    <source>
        <dbReference type="RefSeq" id="XP_060540350.1"/>
    </source>
</evidence>
<dbReference type="PANTHER" id="PTHR23097:SF116">
    <property type="entry name" value="TUMOR NECROSIS FACTOR RECEPTOR SUPERFAMILY MEMBER 6B"/>
    <property type="match status" value="1"/>
</dbReference>
<feature type="domain" description="TNFR-Cys" evidence="10">
    <location>
        <begin position="65"/>
        <end position="106"/>
    </location>
</feature>
<dbReference type="SMART" id="SM00208">
    <property type="entry name" value="TNFR"/>
    <property type="match status" value="4"/>
</dbReference>
<keyword evidence="7" id="KW-0325">Glycoprotein</keyword>
<evidence type="ECO:0000313" key="11">
    <source>
        <dbReference type="Proteomes" id="UP001652622"/>
    </source>
</evidence>
<feature type="disulfide bond" evidence="8">
    <location>
        <begin position="88"/>
        <end position="106"/>
    </location>
</feature>
<keyword evidence="11" id="KW-1185">Reference proteome</keyword>
<dbReference type="PROSITE" id="PS00652">
    <property type="entry name" value="TNFR_NGFR_1"/>
    <property type="match status" value="1"/>
</dbReference>
<evidence type="ECO:0000259" key="10">
    <source>
        <dbReference type="PROSITE" id="PS50050"/>
    </source>
</evidence>
<evidence type="ECO:0000313" key="12">
    <source>
        <dbReference type="RefSeq" id="XP_060540349.1"/>
    </source>
</evidence>
<feature type="repeat" description="TNFR-Cys" evidence="8">
    <location>
        <begin position="65"/>
        <end position="106"/>
    </location>
</feature>
<evidence type="ECO:0000256" key="9">
    <source>
        <dbReference type="SAM" id="SignalP"/>
    </source>
</evidence>
<feature type="chain" id="PRO_5045025661" evidence="9">
    <location>
        <begin position="26"/>
        <end position="292"/>
    </location>
</feature>
<feature type="disulfide bond" evidence="8">
    <location>
        <begin position="66"/>
        <end position="81"/>
    </location>
</feature>
<evidence type="ECO:0000256" key="8">
    <source>
        <dbReference type="PROSITE-ProRule" id="PRU00206"/>
    </source>
</evidence>
<comment type="subcellular location">
    <subcellularLocation>
        <location evidence="1">Secreted</location>
    </subcellularLocation>
</comment>
<keyword evidence="5" id="KW-0677">Repeat</keyword>